<evidence type="ECO:0000313" key="2">
    <source>
        <dbReference type="Proteomes" id="UP001215280"/>
    </source>
</evidence>
<evidence type="ECO:0000313" key="1">
    <source>
        <dbReference type="EMBL" id="KAJ7737830.1"/>
    </source>
</evidence>
<sequence>MATAATSIEFGLGSTSNDTSSVLDFFGSSGRFSQPKATVIHGASAIGRACSNPVDFRRVLLGDVDLCREIQGQNVRRRIPGKCGVATTVTITVGAVACKKGNGHVTVWQGEIVKYSRIRVKLSHPNIVQLYGLVSSDQLYATIFHEDLIPVEKRNFWACTAIRIFPSSISIAILCGNYVHSTTHSQLLENIWSVAGKWLHRGDSTFWIRRSTDQVCVTISSEGPDIQIFFPVLRTLVNVLGPISLLGKNWDSVIIDSISLVDFHERCVWYLSRTHMLSLPMQSLVRPGGTVALGNASPDAVLSDEIAFIPNRQLEDSG</sequence>
<dbReference type="EMBL" id="JARJLG010000141">
    <property type="protein sequence ID" value="KAJ7737830.1"/>
    <property type="molecule type" value="Genomic_DNA"/>
</dbReference>
<reference evidence="1" key="1">
    <citation type="submission" date="2023-03" db="EMBL/GenBank/DDBJ databases">
        <title>Massive genome expansion in bonnet fungi (Mycena s.s.) driven by repeated elements and novel gene families across ecological guilds.</title>
        <authorList>
            <consortium name="Lawrence Berkeley National Laboratory"/>
            <person name="Harder C.B."/>
            <person name="Miyauchi S."/>
            <person name="Viragh M."/>
            <person name="Kuo A."/>
            <person name="Thoen E."/>
            <person name="Andreopoulos B."/>
            <person name="Lu D."/>
            <person name="Skrede I."/>
            <person name="Drula E."/>
            <person name="Henrissat B."/>
            <person name="Morin E."/>
            <person name="Kohler A."/>
            <person name="Barry K."/>
            <person name="LaButti K."/>
            <person name="Morin E."/>
            <person name="Salamov A."/>
            <person name="Lipzen A."/>
            <person name="Mereny Z."/>
            <person name="Hegedus B."/>
            <person name="Baldrian P."/>
            <person name="Stursova M."/>
            <person name="Weitz H."/>
            <person name="Taylor A."/>
            <person name="Grigoriev I.V."/>
            <person name="Nagy L.G."/>
            <person name="Martin F."/>
            <person name="Kauserud H."/>
        </authorList>
    </citation>
    <scope>NUCLEOTIDE SEQUENCE</scope>
    <source>
        <strain evidence="1">CBHHK188m</strain>
    </source>
</reference>
<name>A0AAD7MYJ3_9AGAR</name>
<keyword evidence="2" id="KW-1185">Reference proteome</keyword>
<organism evidence="1 2">
    <name type="scientific">Mycena maculata</name>
    <dbReference type="NCBI Taxonomy" id="230809"/>
    <lineage>
        <taxon>Eukaryota</taxon>
        <taxon>Fungi</taxon>
        <taxon>Dikarya</taxon>
        <taxon>Basidiomycota</taxon>
        <taxon>Agaricomycotina</taxon>
        <taxon>Agaricomycetes</taxon>
        <taxon>Agaricomycetidae</taxon>
        <taxon>Agaricales</taxon>
        <taxon>Marasmiineae</taxon>
        <taxon>Mycenaceae</taxon>
        <taxon>Mycena</taxon>
    </lineage>
</organism>
<comment type="caution">
    <text evidence="1">The sequence shown here is derived from an EMBL/GenBank/DDBJ whole genome shotgun (WGS) entry which is preliminary data.</text>
</comment>
<protein>
    <submittedName>
        <fullName evidence="1">Uncharacterized protein</fullName>
    </submittedName>
</protein>
<proteinExistence type="predicted"/>
<gene>
    <name evidence="1" type="ORF">DFH07DRAFT_985448</name>
</gene>
<dbReference type="AlphaFoldDB" id="A0AAD7MYJ3"/>
<accession>A0AAD7MYJ3</accession>
<dbReference type="Proteomes" id="UP001215280">
    <property type="component" value="Unassembled WGS sequence"/>
</dbReference>